<dbReference type="AlphaFoldDB" id="A0A447QZN0"/>
<organism evidence="1 2">
    <name type="scientific">Salmonella enterica subsp. arizonae</name>
    <dbReference type="NCBI Taxonomy" id="59203"/>
    <lineage>
        <taxon>Bacteria</taxon>
        <taxon>Pseudomonadati</taxon>
        <taxon>Pseudomonadota</taxon>
        <taxon>Gammaproteobacteria</taxon>
        <taxon>Enterobacterales</taxon>
        <taxon>Enterobacteriaceae</taxon>
        <taxon>Salmonella</taxon>
    </lineage>
</organism>
<dbReference type="Proteomes" id="UP000275676">
    <property type="component" value="Chromosome"/>
</dbReference>
<name>A0A447QZN0_SALER</name>
<sequence length="87" mass="9498">MQVHERPQAAPVLVLRGIKNTGICMQNHAPYGCMAFFGKNSGIFGDFCVLPCGQFCTSAGVNQVLCRGEFLAIIIPRSRIRPESDGR</sequence>
<evidence type="ECO:0000313" key="2">
    <source>
        <dbReference type="Proteomes" id="UP000275676"/>
    </source>
</evidence>
<accession>A0A447QZN0</accession>
<evidence type="ECO:0000313" key="1">
    <source>
        <dbReference type="EMBL" id="VEA75544.1"/>
    </source>
</evidence>
<reference evidence="1 2" key="1">
    <citation type="submission" date="2018-12" db="EMBL/GenBank/DDBJ databases">
        <authorList>
            <consortium name="Pathogen Informatics"/>
        </authorList>
    </citation>
    <scope>NUCLEOTIDE SEQUENCE [LARGE SCALE GENOMIC DNA]</scope>
    <source>
        <strain evidence="1 2">NCTC10047</strain>
    </source>
</reference>
<protein>
    <submittedName>
        <fullName evidence="1">Uncharacterized protein</fullName>
    </submittedName>
</protein>
<dbReference type="EMBL" id="LR134156">
    <property type="protein sequence ID" value="VEA75544.1"/>
    <property type="molecule type" value="Genomic_DNA"/>
</dbReference>
<gene>
    <name evidence="1" type="ORF">NCTC10047_01381</name>
</gene>
<proteinExistence type="predicted"/>